<evidence type="ECO:0000313" key="2">
    <source>
        <dbReference type="EMBL" id="GBP49036.1"/>
    </source>
</evidence>
<reference evidence="2 3" key="1">
    <citation type="journal article" date="2019" name="Commun. Biol.">
        <title>The bagworm genome reveals a unique fibroin gene that provides high tensile strength.</title>
        <authorList>
            <person name="Kono N."/>
            <person name="Nakamura H."/>
            <person name="Ohtoshi R."/>
            <person name="Tomita M."/>
            <person name="Numata K."/>
            <person name="Arakawa K."/>
        </authorList>
    </citation>
    <scope>NUCLEOTIDE SEQUENCE [LARGE SCALE GENOMIC DNA]</scope>
</reference>
<sequence length="207" mass="22842">MHIERLGISFCCITGPRSVSISPGLAVLLNGSTFKTSMKYRVQCTIPGRNREEQTPFSQACSLLSALKDGVSREAITPRTVSVDAISVSFEAEKVTNRLRRIKSVPGSIPNRARYFQVLQQCIAKDKAAKPQQRIRAFLGALKRSAESVPGAKIFLGAITPRTSGVKRKKVPTNPTTASTRAQKWKFDPPAPVPIRQLRLFIHKKSK</sequence>
<dbReference type="AlphaFoldDB" id="A0A4C1WCB1"/>
<proteinExistence type="predicted"/>
<accession>A0A4C1WCB1</accession>
<keyword evidence="3" id="KW-1185">Reference proteome</keyword>
<organism evidence="2 3">
    <name type="scientific">Eumeta variegata</name>
    <name type="common">Bagworm moth</name>
    <name type="synonym">Eumeta japonica</name>
    <dbReference type="NCBI Taxonomy" id="151549"/>
    <lineage>
        <taxon>Eukaryota</taxon>
        <taxon>Metazoa</taxon>
        <taxon>Ecdysozoa</taxon>
        <taxon>Arthropoda</taxon>
        <taxon>Hexapoda</taxon>
        <taxon>Insecta</taxon>
        <taxon>Pterygota</taxon>
        <taxon>Neoptera</taxon>
        <taxon>Endopterygota</taxon>
        <taxon>Lepidoptera</taxon>
        <taxon>Glossata</taxon>
        <taxon>Ditrysia</taxon>
        <taxon>Tineoidea</taxon>
        <taxon>Psychidae</taxon>
        <taxon>Oiketicinae</taxon>
        <taxon>Eumeta</taxon>
    </lineage>
</organism>
<dbReference type="EMBL" id="BGZK01000536">
    <property type="protein sequence ID" value="GBP49036.1"/>
    <property type="molecule type" value="Genomic_DNA"/>
</dbReference>
<feature type="compositionally biased region" description="Polar residues" evidence="1">
    <location>
        <begin position="173"/>
        <end position="182"/>
    </location>
</feature>
<dbReference type="Proteomes" id="UP000299102">
    <property type="component" value="Unassembled WGS sequence"/>
</dbReference>
<feature type="region of interest" description="Disordered" evidence="1">
    <location>
        <begin position="166"/>
        <end position="191"/>
    </location>
</feature>
<protein>
    <submittedName>
        <fullName evidence="2">Uncharacterized protein</fullName>
    </submittedName>
</protein>
<evidence type="ECO:0000313" key="3">
    <source>
        <dbReference type="Proteomes" id="UP000299102"/>
    </source>
</evidence>
<name>A0A4C1WCB1_EUMVA</name>
<gene>
    <name evidence="2" type="ORF">EVAR_81596_1</name>
</gene>
<comment type="caution">
    <text evidence="2">The sequence shown here is derived from an EMBL/GenBank/DDBJ whole genome shotgun (WGS) entry which is preliminary data.</text>
</comment>
<evidence type="ECO:0000256" key="1">
    <source>
        <dbReference type="SAM" id="MobiDB-lite"/>
    </source>
</evidence>